<reference evidence="15" key="1">
    <citation type="submission" date="2021-01" db="EMBL/GenBank/DDBJ databases">
        <title>Fulvivirga kasyanovii gen. nov., sp nov., a novel member of the phylum Bacteroidetes isolated from seawater in a mussel farm.</title>
        <authorList>
            <person name="Zhao L.-H."/>
            <person name="Wang Z.-J."/>
        </authorList>
    </citation>
    <scope>NUCLEOTIDE SEQUENCE</scope>
    <source>
        <strain evidence="15">2943</strain>
    </source>
</reference>
<dbReference type="PRINTS" id="PR00959">
    <property type="entry name" value="MEVGALKINASE"/>
</dbReference>
<dbReference type="GO" id="GO:0046872">
    <property type="term" value="F:metal ion binding"/>
    <property type="evidence" value="ECO:0007669"/>
    <property type="project" value="UniProtKB-KW"/>
</dbReference>
<dbReference type="RefSeq" id="WP_202246290.1">
    <property type="nucleotide sequence ID" value="NZ_JAESIY010000013.1"/>
</dbReference>
<dbReference type="FunFam" id="3.30.70.890:FF:000001">
    <property type="entry name" value="Galactokinase"/>
    <property type="match status" value="1"/>
</dbReference>
<keyword evidence="3 15" id="KW-0808">Transferase</keyword>
<keyword evidence="16" id="KW-1185">Reference proteome</keyword>
<keyword evidence="5" id="KW-0547">Nucleotide-binding</keyword>
<evidence type="ECO:0000256" key="6">
    <source>
        <dbReference type="ARBA" id="ARBA00022777"/>
    </source>
</evidence>
<dbReference type="NCBIfam" id="TIGR00131">
    <property type="entry name" value="gal_kin"/>
    <property type="match status" value="1"/>
</dbReference>
<dbReference type="InterPro" id="IPR019741">
    <property type="entry name" value="Galactokinase_CS"/>
</dbReference>
<dbReference type="GO" id="GO:0006012">
    <property type="term" value="P:galactose metabolic process"/>
    <property type="evidence" value="ECO:0007669"/>
    <property type="project" value="UniProtKB-UniRule"/>
</dbReference>
<dbReference type="GO" id="GO:0005524">
    <property type="term" value="F:ATP binding"/>
    <property type="evidence" value="ECO:0007669"/>
    <property type="project" value="UniProtKB-UniRule"/>
</dbReference>
<evidence type="ECO:0000259" key="13">
    <source>
        <dbReference type="Pfam" id="PF08544"/>
    </source>
</evidence>
<proteinExistence type="inferred from homology"/>
<comment type="similarity">
    <text evidence="1">Belongs to the GHMP kinase family. GalK subfamily.</text>
</comment>
<evidence type="ECO:0000313" key="16">
    <source>
        <dbReference type="Proteomes" id="UP000659388"/>
    </source>
</evidence>
<dbReference type="Pfam" id="PF00288">
    <property type="entry name" value="GHMP_kinases_N"/>
    <property type="match status" value="1"/>
</dbReference>
<evidence type="ECO:0000256" key="4">
    <source>
        <dbReference type="ARBA" id="ARBA00022723"/>
    </source>
</evidence>
<name>A0A937K2L1_9BACT</name>
<dbReference type="SUPFAM" id="SSF55060">
    <property type="entry name" value="GHMP Kinase, C-terminal domain"/>
    <property type="match status" value="1"/>
</dbReference>
<dbReference type="SUPFAM" id="SSF54211">
    <property type="entry name" value="Ribosomal protein S5 domain 2-like"/>
    <property type="match status" value="1"/>
</dbReference>
<dbReference type="InterPro" id="IPR014721">
    <property type="entry name" value="Ribsml_uS5_D2-typ_fold_subgr"/>
</dbReference>
<dbReference type="InterPro" id="IPR019539">
    <property type="entry name" value="GalKase_N"/>
</dbReference>
<dbReference type="PROSITE" id="PS00106">
    <property type="entry name" value="GALACTOKINASE"/>
    <property type="match status" value="1"/>
</dbReference>
<keyword evidence="6" id="KW-0418">Kinase</keyword>
<evidence type="ECO:0000256" key="3">
    <source>
        <dbReference type="ARBA" id="ARBA00022679"/>
    </source>
</evidence>
<keyword evidence="9" id="KW-0299">Galactose metabolism</keyword>
<dbReference type="GO" id="GO:0004335">
    <property type="term" value="F:galactokinase activity"/>
    <property type="evidence" value="ECO:0007669"/>
    <property type="project" value="UniProtKB-UniRule"/>
</dbReference>
<dbReference type="PIRSF" id="PIRSF000530">
    <property type="entry name" value="Galactokinase"/>
    <property type="match status" value="1"/>
</dbReference>
<dbReference type="InterPro" id="IPR036554">
    <property type="entry name" value="GHMP_kinase_C_sf"/>
</dbReference>
<dbReference type="GO" id="GO:0005829">
    <property type="term" value="C:cytosol"/>
    <property type="evidence" value="ECO:0007669"/>
    <property type="project" value="TreeGrafter"/>
</dbReference>
<dbReference type="AlphaFoldDB" id="A0A937K2L1"/>
<dbReference type="InterPro" id="IPR006204">
    <property type="entry name" value="GHMP_kinase_N_dom"/>
</dbReference>
<evidence type="ECO:0000256" key="2">
    <source>
        <dbReference type="ARBA" id="ARBA00022490"/>
    </source>
</evidence>
<evidence type="ECO:0000256" key="1">
    <source>
        <dbReference type="ARBA" id="ARBA00006566"/>
    </source>
</evidence>
<dbReference type="InterPro" id="IPR006203">
    <property type="entry name" value="GHMP_knse_ATP-bd_CS"/>
</dbReference>
<dbReference type="InterPro" id="IPR020568">
    <property type="entry name" value="Ribosomal_Su5_D2-typ_SF"/>
</dbReference>
<feature type="domain" description="GHMP kinase C-terminal" evidence="13">
    <location>
        <begin position="286"/>
        <end position="365"/>
    </location>
</feature>
<dbReference type="Gene3D" id="3.30.70.890">
    <property type="entry name" value="GHMP kinase, C-terminal domain"/>
    <property type="match status" value="1"/>
</dbReference>
<dbReference type="PANTHER" id="PTHR10457:SF7">
    <property type="entry name" value="GALACTOKINASE-RELATED"/>
    <property type="match status" value="1"/>
</dbReference>
<evidence type="ECO:0000256" key="10">
    <source>
        <dbReference type="ARBA" id="ARBA00023277"/>
    </source>
</evidence>
<dbReference type="Pfam" id="PF08544">
    <property type="entry name" value="GHMP_kinases_C"/>
    <property type="match status" value="1"/>
</dbReference>
<feature type="domain" description="Galactokinase N-terminal" evidence="14">
    <location>
        <begin position="12"/>
        <end position="59"/>
    </location>
</feature>
<dbReference type="Gene3D" id="3.30.230.10">
    <property type="match status" value="1"/>
</dbReference>
<organism evidence="15 16">
    <name type="scientific">Fulvivirga sediminis</name>
    <dbReference type="NCBI Taxonomy" id="2803949"/>
    <lineage>
        <taxon>Bacteria</taxon>
        <taxon>Pseudomonadati</taxon>
        <taxon>Bacteroidota</taxon>
        <taxon>Cytophagia</taxon>
        <taxon>Cytophagales</taxon>
        <taxon>Fulvivirgaceae</taxon>
        <taxon>Fulvivirga</taxon>
    </lineage>
</organism>
<comment type="caution">
    <text evidence="15">The sequence shown here is derived from an EMBL/GenBank/DDBJ whole genome shotgun (WGS) entry which is preliminary data.</text>
</comment>
<keyword evidence="8" id="KW-0460">Magnesium</keyword>
<protein>
    <recommendedName>
        <fullName evidence="11">Galactokinase</fullName>
        <ecNumber evidence="11">2.7.1.6</ecNumber>
    </recommendedName>
</protein>
<evidence type="ECO:0000313" key="15">
    <source>
        <dbReference type="EMBL" id="MBL3658495.1"/>
    </source>
</evidence>
<gene>
    <name evidence="15" type="primary">galK</name>
    <name evidence="15" type="ORF">JL102_20245</name>
</gene>
<dbReference type="Proteomes" id="UP000659388">
    <property type="component" value="Unassembled WGS sequence"/>
</dbReference>
<feature type="domain" description="GHMP kinase N-terminal" evidence="12">
    <location>
        <begin position="94"/>
        <end position="182"/>
    </location>
</feature>
<dbReference type="PANTHER" id="PTHR10457">
    <property type="entry name" value="MEVALONATE KINASE/GALACTOKINASE"/>
    <property type="match status" value="1"/>
</dbReference>
<keyword evidence="2" id="KW-0963">Cytoplasm</keyword>
<dbReference type="EC" id="2.7.1.6" evidence="11"/>
<dbReference type="InterPro" id="IPR013750">
    <property type="entry name" value="GHMP_kinase_C_dom"/>
</dbReference>
<dbReference type="PROSITE" id="PS00627">
    <property type="entry name" value="GHMP_KINASES_ATP"/>
    <property type="match status" value="1"/>
</dbReference>
<evidence type="ECO:0000256" key="5">
    <source>
        <dbReference type="ARBA" id="ARBA00022741"/>
    </source>
</evidence>
<dbReference type="EMBL" id="JAESIY010000013">
    <property type="protein sequence ID" value="MBL3658495.1"/>
    <property type="molecule type" value="Genomic_DNA"/>
</dbReference>
<evidence type="ECO:0000259" key="12">
    <source>
        <dbReference type="Pfam" id="PF00288"/>
    </source>
</evidence>
<sequence>MNTTILEKIKSTYSEEFGGAPEIIVRSPGRINLIGEHTDYNLGFVLPAAVDKSIYMALGKSGSKKSRLVSVDQDEDFSFDISQPTFKVEQKWYNYVLGAACELLSIGKELDGFNVVFSGDVPQGAGMSSSAALECGTALGLNELFGLGLEKEQIIKASQKAEHNYVGVMCGIMDQFASVMGKEDQVILLDCRSLEYNYFPLELKEYSLLLCNSHVSHNLASSEYNVRRTQCEEGVALLKSHYPQVESLRDVTMEMLQTHKDEFDAVVYLRCKYVVEENERVERFCDALKRHDFDEVSSILASAQDAMKNEYEITCPEIDFMADFANSKEEVKGARMMGGGFGGCTINLVKNEYIPTFKEELASQYKAKFDIDLDFYDVNISDGTHIIK</sequence>
<keyword evidence="7" id="KW-0067">ATP-binding</keyword>
<evidence type="ECO:0000256" key="11">
    <source>
        <dbReference type="NCBIfam" id="TIGR00131"/>
    </source>
</evidence>
<evidence type="ECO:0000256" key="9">
    <source>
        <dbReference type="ARBA" id="ARBA00023144"/>
    </source>
</evidence>
<keyword evidence="10" id="KW-0119">Carbohydrate metabolism</keyword>
<dbReference type="InterPro" id="IPR000705">
    <property type="entry name" value="Galactokinase"/>
</dbReference>
<evidence type="ECO:0000259" key="14">
    <source>
        <dbReference type="Pfam" id="PF10509"/>
    </source>
</evidence>
<accession>A0A937K2L1</accession>
<keyword evidence="4" id="KW-0479">Metal-binding</keyword>
<evidence type="ECO:0000256" key="8">
    <source>
        <dbReference type="ARBA" id="ARBA00022842"/>
    </source>
</evidence>
<dbReference type="InterPro" id="IPR006206">
    <property type="entry name" value="Mevalonate/galactokinase"/>
</dbReference>
<dbReference type="Pfam" id="PF10509">
    <property type="entry name" value="GalKase_gal_bdg"/>
    <property type="match status" value="1"/>
</dbReference>
<dbReference type="PRINTS" id="PR00473">
    <property type="entry name" value="GALCTOKINASE"/>
</dbReference>
<dbReference type="FunFam" id="3.30.230.10:FF:000017">
    <property type="entry name" value="Galactokinase"/>
    <property type="match status" value="1"/>
</dbReference>
<evidence type="ECO:0000256" key="7">
    <source>
        <dbReference type="ARBA" id="ARBA00022840"/>
    </source>
</evidence>